<dbReference type="KEGG" id="jas:FJQ89_25085"/>
<evidence type="ECO:0008006" key="4">
    <source>
        <dbReference type="Google" id="ProtNLM"/>
    </source>
</evidence>
<keyword evidence="1" id="KW-0812">Transmembrane</keyword>
<keyword evidence="1" id="KW-1133">Transmembrane helix</keyword>
<dbReference type="AlphaFoldDB" id="A0A4Y6RK58"/>
<feature type="transmembrane region" description="Helical" evidence="1">
    <location>
        <begin position="115"/>
        <end position="135"/>
    </location>
</feature>
<evidence type="ECO:0000256" key="1">
    <source>
        <dbReference type="SAM" id="Phobius"/>
    </source>
</evidence>
<name>A0A4Y6RK58_9BURK</name>
<feature type="transmembrane region" description="Helical" evidence="1">
    <location>
        <begin position="12"/>
        <end position="32"/>
    </location>
</feature>
<accession>A0A4Y6RK58</accession>
<feature type="transmembrane region" description="Helical" evidence="1">
    <location>
        <begin position="147"/>
        <end position="165"/>
    </location>
</feature>
<dbReference type="OrthoDB" id="8579677at2"/>
<keyword evidence="3" id="KW-1185">Reference proteome</keyword>
<feature type="transmembrane region" description="Helical" evidence="1">
    <location>
        <begin position="470"/>
        <end position="490"/>
    </location>
</feature>
<keyword evidence="1" id="KW-0472">Membrane</keyword>
<gene>
    <name evidence="2" type="ORF">FJQ89_25085</name>
</gene>
<organism evidence="2 3">
    <name type="scientific">Janthinobacterium tructae</name>
    <dbReference type="NCBI Taxonomy" id="2590869"/>
    <lineage>
        <taxon>Bacteria</taxon>
        <taxon>Pseudomonadati</taxon>
        <taxon>Pseudomonadota</taxon>
        <taxon>Betaproteobacteria</taxon>
        <taxon>Burkholderiales</taxon>
        <taxon>Oxalobacteraceae</taxon>
        <taxon>Janthinobacterium</taxon>
    </lineage>
</organism>
<sequence>MKQSLKKNRFQYVLMAMGGMLTVFLLSAFVALAGPGKPTFLLIGAMAAAFLLLLDNSRLIFLLGVMVFVVIGQLLYFAKINQALWLPYGLSALLFLRIPSAYLQSPFAKSRVPIPLLLPLLFFFFILLLSIALNTPPLLQVMVGGKNLIMLWSVFLLIALFAIPFSAMERLIGMLFGVVFLQIPFVLYQYFIVAPKRSNLGGRHGVAWDAIVGSLGGDPNAGGLSGSMAFLLVVGMILAISLYRHRQIGKKMLAAIWLAGLLCIGLAEVKVVVVLLPIGIGILFWKDLLARPLKAVLGVLGGVVLALCILVAYNEIHSNKSNKAHDLTQLLDQNFGYVLDPALINFETGEMGRSAAIMFWWSEGFEPDPLRGLLGYGPGASRSSSSLAVGEIARKYKFGIDRSSATQLLWEVGLVGFFAYLLIFGGAVWMALRSADVFQSPRTKAMLEASGASLCMALLMLPYGRDMLEAPALTFTMMCLLGYVAQAYGLRALASVSRKGVPRSASAGILTEQDVVGLQKR</sequence>
<protein>
    <recommendedName>
        <fullName evidence="4">O-antigen ligase domain-containing protein</fullName>
    </recommendedName>
</protein>
<evidence type="ECO:0000313" key="3">
    <source>
        <dbReference type="Proteomes" id="UP000316665"/>
    </source>
</evidence>
<feature type="transmembrane region" description="Helical" evidence="1">
    <location>
        <begin position="172"/>
        <end position="191"/>
    </location>
</feature>
<dbReference type="EMBL" id="CP041185">
    <property type="protein sequence ID" value="QDG73343.1"/>
    <property type="molecule type" value="Genomic_DNA"/>
</dbReference>
<feature type="transmembrane region" description="Helical" evidence="1">
    <location>
        <begin position="295"/>
        <end position="313"/>
    </location>
</feature>
<evidence type="ECO:0000313" key="2">
    <source>
        <dbReference type="EMBL" id="QDG73343.1"/>
    </source>
</evidence>
<feature type="transmembrane region" description="Helical" evidence="1">
    <location>
        <begin position="84"/>
        <end position="103"/>
    </location>
</feature>
<feature type="transmembrane region" description="Helical" evidence="1">
    <location>
        <begin position="408"/>
        <end position="432"/>
    </location>
</feature>
<feature type="transmembrane region" description="Helical" evidence="1">
    <location>
        <begin position="59"/>
        <end position="78"/>
    </location>
</feature>
<feature type="transmembrane region" description="Helical" evidence="1">
    <location>
        <begin position="224"/>
        <end position="243"/>
    </location>
</feature>
<proteinExistence type="predicted"/>
<reference evidence="2 3" key="1">
    <citation type="submission" date="2019-06" db="EMBL/GenBank/DDBJ databases">
        <title>Complete genome sequence of Janthinobacterium sp. SNU WT3 isolated from diseased rainbow trout.</title>
        <authorList>
            <person name="Oh W.T."/>
            <person name="Park S.C."/>
        </authorList>
    </citation>
    <scope>NUCLEOTIDE SEQUENCE [LARGE SCALE GENOMIC DNA]</scope>
    <source>
        <strain evidence="2 3">SNU WT3</strain>
    </source>
</reference>
<dbReference type="RefSeq" id="WP_141172150.1">
    <property type="nucleotide sequence ID" value="NZ_CP041185.1"/>
</dbReference>
<feature type="transmembrane region" description="Helical" evidence="1">
    <location>
        <begin position="38"/>
        <end position="54"/>
    </location>
</feature>
<dbReference type="Proteomes" id="UP000316665">
    <property type="component" value="Chromosome"/>
</dbReference>
<feature type="transmembrane region" description="Helical" evidence="1">
    <location>
        <begin position="255"/>
        <end position="283"/>
    </location>
</feature>